<gene>
    <name evidence="2" type="ORF">EDB95_3380</name>
</gene>
<feature type="chain" id="PRO_5020706712" evidence="1">
    <location>
        <begin position="24"/>
        <end position="406"/>
    </location>
</feature>
<dbReference type="AlphaFoldDB" id="A0A4R8DV86"/>
<organism evidence="2 3">
    <name type="scientific">Dinghuibacter silviterrae</name>
    <dbReference type="NCBI Taxonomy" id="1539049"/>
    <lineage>
        <taxon>Bacteria</taxon>
        <taxon>Pseudomonadati</taxon>
        <taxon>Bacteroidota</taxon>
        <taxon>Chitinophagia</taxon>
        <taxon>Chitinophagales</taxon>
        <taxon>Chitinophagaceae</taxon>
        <taxon>Dinghuibacter</taxon>
    </lineage>
</organism>
<reference evidence="2 3" key="1">
    <citation type="submission" date="2019-03" db="EMBL/GenBank/DDBJ databases">
        <title>Genomic Encyclopedia of Type Strains, Phase IV (KMG-IV): sequencing the most valuable type-strain genomes for metagenomic binning, comparative biology and taxonomic classification.</title>
        <authorList>
            <person name="Goeker M."/>
        </authorList>
    </citation>
    <scope>NUCLEOTIDE SEQUENCE [LARGE SCALE GENOMIC DNA]</scope>
    <source>
        <strain evidence="2 3">DSM 100059</strain>
    </source>
</reference>
<proteinExistence type="predicted"/>
<sequence length="406" mass="43920">MRLHQMYIVAAAALLLGAGCKKALNPSSVQLTGSAKGLQSGLPNFPMSSPGARLVSFDLATGTGMSYILAYDCNNSTTPMVYNIKGTSMPSYTFTINGSPYYGFTAATNNYTEFGGTHITAFDMNSTGHLDHLLMYEPGTGEVQVLEHSSTGTPGDWNVIWDSHGGGIGGYDLHGTTDKIIAYDFGSGYMSSVICYRPGNGYCWVILNEPTSTANPNWVAVDFGSSGIGGFDLKGVNDQIVPLFDEAGWMDLVCYRPGYGYVWYLEHPPYYDYFEADWTSRSGIPGILDFSQVQDRMVPWSGNNLYYGNYLLCYRPGNGGTVKSVYFTYNGVYVGPTTGPSWVSNSGFLTYPMQYNGQSGPSYIGDKIISFDGSGMGQSSMACYAGGANQVALIEEGPVFSWSDAY</sequence>
<feature type="signal peptide" evidence="1">
    <location>
        <begin position="1"/>
        <end position="23"/>
    </location>
</feature>
<keyword evidence="1" id="KW-0732">Signal</keyword>
<dbReference type="Proteomes" id="UP000294498">
    <property type="component" value="Unassembled WGS sequence"/>
</dbReference>
<accession>A0A4R8DV86</accession>
<evidence type="ECO:0000256" key="1">
    <source>
        <dbReference type="SAM" id="SignalP"/>
    </source>
</evidence>
<comment type="caution">
    <text evidence="2">The sequence shown here is derived from an EMBL/GenBank/DDBJ whole genome shotgun (WGS) entry which is preliminary data.</text>
</comment>
<dbReference type="PROSITE" id="PS51257">
    <property type="entry name" value="PROKAR_LIPOPROTEIN"/>
    <property type="match status" value="1"/>
</dbReference>
<dbReference type="RefSeq" id="WP_133994941.1">
    <property type="nucleotide sequence ID" value="NZ_SODV01000001.1"/>
</dbReference>
<dbReference type="EMBL" id="SODV01000001">
    <property type="protein sequence ID" value="TDX02324.1"/>
    <property type="molecule type" value="Genomic_DNA"/>
</dbReference>
<dbReference type="OrthoDB" id="9815928at2"/>
<evidence type="ECO:0000313" key="3">
    <source>
        <dbReference type="Proteomes" id="UP000294498"/>
    </source>
</evidence>
<protein>
    <submittedName>
        <fullName evidence="2">Uncharacterized protein</fullName>
    </submittedName>
</protein>
<name>A0A4R8DV86_9BACT</name>
<keyword evidence="3" id="KW-1185">Reference proteome</keyword>
<evidence type="ECO:0000313" key="2">
    <source>
        <dbReference type="EMBL" id="TDX02324.1"/>
    </source>
</evidence>